<evidence type="ECO:0000313" key="3">
    <source>
        <dbReference type="Proteomes" id="UP000192602"/>
    </source>
</evidence>
<dbReference type="InterPro" id="IPR007272">
    <property type="entry name" value="Sulf_transp_TsuA/YedE"/>
</dbReference>
<organism evidence="2 3">
    <name type="scientific">Nitratiruptor tergarcus DSM 16512</name>
    <dbReference type="NCBI Taxonomy" id="1069081"/>
    <lineage>
        <taxon>Bacteria</taxon>
        <taxon>Pseudomonadati</taxon>
        <taxon>Campylobacterota</taxon>
        <taxon>Epsilonproteobacteria</taxon>
        <taxon>Nautiliales</taxon>
        <taxon>Nitratiruptoraceae</taxon>
        <taxon>Nitratiruptor</taxon>
    </lineage>
</organism>
<proteinExistence type="predicted"/>
<feature type="transmembrane region" description="Helical" evidence="1">
    <location>
        <begin position="60"/>
        <end position="79"/>
    </location>
</feature>
<accession>A0A1W1WSL3</accession>
<gene>
    <name evidence="2" type="ORF">SAMN05660197_0468</name>
</gene>
<dbReference type="RefSeq" id="WP_084274971.1">
    <property type="nucleotide sequence ID" value="NZ_AP026671.1"/>
</dbReference>
<keyword evidence="3" id="KW-1185">Reference proteome</keyword>
<keyword evidence="1" id="KW-1133">Transmembrane helix</keyword>
<dbReference type="OrthoDB" id="9790409at2"/>
<keyword evidence="1" id="KW-0812">Transmembrane</keyword>
<feature type="transmembrane region" description="Helical" evidence="1">
    <location>
        <begin position="125"/>
        <end position="146"/>
    </location>
</feature>
<dbReference type="AlphaFoldDB" id="A0A1W1WSL3"/>
<sequence length="198" mass="21684">MNFNIIEFFRQTYEYVAVQNHGSIWLIMAIGIVFGVIIQWSRVDTFDKIAGFAMLHGFKVPKMLFFTIGIASIGLYFMIKLGYAHYHIKPITLGGLIIGGVLFAIGMAILGLCPGTGPVAVSEGNIDVFTGLVGGLLAGALFTYLYPDLKTIMGPDFGKLTLAQLIGHDWFIFVYGVALIAIAFLLPNREIEEEVGEI</sequence>
<keyword evidence="1" id="KW-0472">Membrane</keyword>
<dbReference type="STRING" id="1069081.SAMN05660197_0468"/>
<feature type="transmembrane region" description="Helical" evidence="1">
    <location>
        <begin position="22"/>
        <end position="40"/>
    </location>
</feature>
<feature type="transmembrane region" description="Helical" evidence="1">
    <location>
        <begin position="166"/>
        <end position="186"/>
    </location>
</feature>
<name>A0A1W1WSL3_9BACT</name>
<dbReference type="Pfam" id="PF04143">
    <property type="entry name" value="Sulf_transp"/>
    <property type="match status" value="1"/>
</dbReference>
<feature type="transmembrane region" description="Helical" evidence="1">
    <location>
        <begin position="91"/>
        <end position="113"/>
    </location>
</feature>
<protein>
    <submittedName>
        <fullName evidence="2">Uncharacterized protein</fullName>
    </submittedName>
</protein>
<dbReference type="EMBL" id="FWWZ01000001">
    <property type="protein sequence ID" value="SMC08703.1"/>
    <property type="molecule type" value="Genomic_DNA"/>
</dbReference>
<reference evidence="3" key="1">
    <citation type="submission" date="2017-04" db="EMBL/GenBank/DDBJ databases">
        <authorList>
            <person name="Varghese N."/>
            <person name="Submissions S."/>
        </authorList>
    </citation>
    <scope>NUCLEOTIDE SEQUENCE [LARGE SCALE GENOMIC DNA]</scope>
    <source>
        <strain evidence="3">DSM 16512</strain>
    </source>
</reference>
<evidence type="ECO:0000313" key="2">
    <source>
        <dbReference type="EMBL" id="SMC08703.1"/>
    </source>
</evidence>
<evidence type="ECO:0000256" key="1">
    <source>
        <dbReference type="SAM" id="Phobius"/>
    </source>
</evidence>
<dbReference type="Proteomes" id="UP000192602">
    <property type="component" value="Unassembled WGS sequence"/>
</dbReference>